<name>A0A7C5WXY1_9AQUI</name>
<dbReference type="AlphaFoldDB" id="A0A7C5WXY1"/>
<reference evidence="12" key="1">
    <citation type="journal article" date="2020" name="mSystems">
        <title>Genome- and Community-Level Interaction Insights into Carbon Utilization and Element Cycling Functions of Hydrothermarchaeota in Hydrothermal Sediment.</title>
        <authorList>
            <person name="Zhou Z."/>
            <person name="Liu Y."/>
            <person name="Xu W."/>
            <person name="Pan J."/>
            <person name="Luo Z.H."/>
            <person name="Li M."/>
        </authorList>
    </citation>
    <scope>NUCLEOTIDE SEQUENCE [LARGE SCALE GENOMIC DNA]</scope>
    <source>
        <strain evidence="12">SpSt-114</strain>
    </source>
</reference>
<dbReference type="GO" id="GO:0005525">
    <property type="term" value="F:GTP binding"/>
    <property type="evidence" value="ECO:0007669"/>
    <property type="project" value="UniProtKB-UniRule"/>
</dbReference>
<keyword evidence="8 10" id="KW-0717">Septation</keyword>
<dbReference type="InterPro" id="IPR019987">
    <property type="entry name" value="GTP-bd_ribosome_bio_YsxC"/>
</dbReference>
<comment type="similarity">
    <text evidence="2 10">Belongs to the TRAFAC class TrmE-Era-EngA-EngB-Septin-like GTPase superfamily. EngB GTPase family.</text>
</comment>
<feature type="domain" description="EngB-type G" evidence="11">
    <location>
        <begin position="22"/>
        <end position="188"/>
    </location>
</feature>
<dbReference type="PROSITE" id="PS51706">
    <property type="entry name" value="G_ENGB"/>
    <property type="match status" value="1"/>
</dbReference>
<evidence type="ECO:0000313" key="12">
    <source>
        <dbReference type="EMBL" id="HHO73212.1"/>
    </source>
</evidence>
<dbReference type="GO" id="GO:0005829">
    <property type="term" value="C:cytosol"/>
    <property type="evidence" value="ECO:0007669"/>
    <property type="project" value="TreeGrafter"/>
</dbReference>
<dbReference type="HAMAP" id="MF_00321">
    <property type="entry name" value="GTPase_EngB"/>
    <property type="match status" value="1"/>
</dbReference>
<accession>A0A7C5WXY1</accession>
<evidence type="ECO:0000256" key="7">
    <source>
        <dbReference type="ARBA" id="ARBA00023134"/>
    </source>
</evidence>
<dbReference type="PANTHER" id="PTHR11649">
    <property type="entry name" value="MSS1/TRME-RELATED GTP-BINDING PROTEIN"/>
    <property type="match status" value="1"/>
</dbReference>
<dbReference type="InterPro" id="IPR030393">
    <property type="entry name" value="G_ENGB_dom"/>
</dbReference>
<proteinExistence type="inferred from homology"/>
<dbReference type="GO" id="GO:0046872">
    <property type="term" value="F:metal ion binding"/>
    <property type="evidence" value="ECO:0007669"/>
    <property type="project" value="UniProtKB-KW"/>
</dbReference>
<comment type="caution">
    <text evidence="12">The sequence shown here is derived from an EMBL/GenBank/DDBJ whole genome shotgun (WGS) entry which is preliminary data.</text>
</comment>
<dbReference type="InterPro" id="IPR027417">
    <property type="entry name" value="P-loop_NTPase"/>
</dbReference>
<comment type="function">
    <text evidence="10">Necessary for normal cell division and for the maintenance of normal septation.</text>
</comment>
<keyword evidence="7 10" id="KW-0342">GTP-binding</keyword>
<dbReference type="GO" id="GO:0000917">
    <property type="term" value="P:division septum assembly"/>
    <property type="evidence" value="ECO:0007669"/>
    <property type="project" value="UniProtKB-KW"/>
</dbReference>
<dbReference type="Pfam" id="PF01926">
    <property type="entry name" value="MMR_HSR1"/>
    <property type="match status" value="1"/>
</dbReference>
<evidence type="ECO:0000259" key="11">
    <source>
        <dbReference type="PROSITE" id="PS51706"/>
    </source>
</evidence>
<evidence type="ECO:0000256" key="4">
    <source>
        <dbReference type="ARBA" id="ARBA00022723"/>
    </source>
</evidence>
<dbReference type="SUPFAM" id="SSF52540">
    <property type="entry name" value="P-loop containing nucleoside triphosphate hydrolases"/>
    <property type="match status" value="1"/>
</dbReference>
<organism evidence="12">
    <name type="scientific">Thermocrinis ruber</name>
    <dbReference type="NCBI Taxonomy" id="75906"/>
    <lineage>
        <taxon>Bacteria</taxon>
        <taxon>Pseudomonadati</taxon>
        <taxon>Aquificota</taxon>
        <taxon>Aquificia</taxon>
        <taxon>Aquificales</taxon>
        <taxon>Aquificaceae</taxon>
        <taxon>Thermocrinis</taxon>
    </lineage>
</organism>
<keyword evidence="3 10" id="KW-0132">Cell division</keyword>
<dbReference type="NCBIfam" id="TIGR00231">
    <property type="entry name" value="small_GTP"/>
    <property type="match status" value="1"/>
</dbReference>
<dbReference type="PANTHER" id="PTHR11649:SF13">
    <property type="entry name" value="ENGB-TYPE G DOMAIN-CONTAINING PROTEIN"/>
    <property type="match status" value="1"/>
</dbReference>
<evidence type="ECO:0000256" key="5">
    <source>
        <dbReference type="ARBA" id="ARBA00022741"/>
    </source>
</evidence>
<evidence type="ECO:0000256" key="10">
    <source>
        <dbReference type="HAMAP-Rule" id="MF_00321"/>
    </source>
</evidence>
<evidence type="ECO:0000256" key="6">
    <source>
        <dbReference type="ARBA" id="ARBA00022842"/>
    </source>
</evidence>
<dbReference type="Gene3D" id="3.40.50.300">
    <property type="entry name" value="P-loop containing nucleotide triphosphate hydrolases"/>
    <property type="match status" value="1"/>
</dbReference>
<protein>
    <recommendedName>
        <fullName evidence="10">Probable GTP-binding protein EngB</fullName>
    </recommendedName>
</protein>
<dbReference type="InterPro" id="IPR005225">
    <property type="entry name" value="Small_GTP-bd"/>
</dbReference>
<dbReference type="InterPro" id="IPR006073">
    <property type="entry name" value="GTP-bd"/>
</dbReference>
<evidence type="ECO:0000256" key="2">
    <source>
        <dbReference type="ARBA" id="ARBA00009638"/>
    </source>
</evidence>
<evidence type="ECO:0000256" key="1">
    <source>
        <dbReference type="ARBA" id="ARBA00001946"/>
    </source>
</evidence>
<dbReference type="CDD" id="cd01876">
    <property type="entry name" value="YihA_EngB"/>
    <property type="match status" value="1"/>
</dbReference>
<keyword evidence="6" id="KW-0460">Magnesium</keyword>
<dbReference type="NCBIfam" id="TIGR03598">
    <property type="entry name" value="GTPase_YsxC"/>
    <property type="match status" value="1"/>
</dbReference>
<keyword evidence="9 10" id="KW-0131">Cell cycle</keyword>
<gene>
    <name evidence="10" type="primary">engB</name>
    <name evidence="12" type="ORF">ENN04_01055</name>
</gene>
<comment type="cofactor">
    <cofactor evidence="1">
        <name>Mg(2+)</name>
        <dbReference type="ChEBI" id="CHEBI:18420"/>
    </cofactor>
</comment>
<sequence>MSGRKEGVVFVGSFRENFPEDNRRHVVFVGRSNVGKSSLINMLVGRKVAHVSKEPGRTRAINFFLWDDELYLVDVPGYGYAKVSGEERERWRLMMEKYFTQCREKIQWVFLLIDSQVGPTPLDRSMIEFLSSLNIPYVFVLTKEDKADQKEKEKTIKELSLLSKAPIVITSAKEGKGKKELLKFLKVE</sequence>
<keyword evidence="4" id="KW-0479">Metal-binding</keyword>
<evidence type="ECO:0000256" key="9">
    <source>
        <dbReference type="ARBA" id="ARBA00023306"/>
    </source>
</evidence>
<dbReference type="EMBL" id="DSAC01000012">
    <property type="protein sequence ID" value="HHO73212.1"/>
    <property type="molecule type" value="Genomic_DNA"/>
</dbReference>
<evidence type="ECO:0000256" key="8">
    <source>
        <dbReference type="ARBA" id="ARBA00023210"/>
    </source>
</evidence>
<evidence type="ECO:0000256" key="3">
    <source>
        <dbReference type="ARBA" id="ARBA00022618"/>
    </source>
</evidence>
<keyword evidence="5 10" id="KW-0547">Nucleotide-binding</keyword>